<gene>
    <name evidence="2" type="ORF">HOLleu_11127</name>
</gene>
<name>A0A9Q1CG45_HOLLE</name>
<dbReference type="EMBL" id="JAIZAY010000004">
    <property type="protein sequence ID" value="KAJ8043849.1"/>
    <property type="molecule type" value="Genomic_DNA"/>
</dbReference>
<comment type="caution">
    <text evidence="2">The sequence shown here is derived from an EMBL/GenBank/DDBJ whole genome shotgun (WGS) entry which is preliminary data.</text>
</comment>
<evidence type="ECO:0000259" key="1">
    <source>
        <dbReference type="Pfam" id="PF00856"/>
    </source>
</evidence>
<evidence type="ECO:0000313" key="2">
    <source>
        <dbReference type="EMBL" id="KAJ8043849.1"/>
    </source>
</evidence>
<organism evidence="2 3">
    <name type="scientific">Holothuria leucospilota</name>
    <name type="common">Black long sea cucumber</name>
    <name type="synonym">Mertensiothuria leucospilota</name>
    <dbReference type="NCBI Taxonomy" id="206669"/>
    <lineage>
        <taxon>Eukaryota</taxon>
        <taxon>Metazoa</taxon>
        <taxon>Echinodermata</taxon>
        <taxon>Eleutherozoa</taxon>
        <taxon>Echinozoa</taxon>
        <taxon>Holothuroidea</taxon>
        <taxon>Aspidochirotacea</taxon>
        <taxon>Aspidochirotida</taxon>
        <taxon>Holothuriidae</taxon>
        <taxon>Holothuria</taxon>
    </lineage>
</organism>
<dbReference type="Pfam" id="PF00856">
    <property type="entry name" value="SET"/>
    <property type="match status" value="1"/>
</dbReference>
<dbReference type="InterPro" id="IPR001214">
    <property type="entry name" value="SET_dom"/>
</dbReference>
<evidence type="ECO:0000313" key="3">
    <source>
        <dbReference type="Proteomes" id="UP001152320"/>
    </source>
</evidence>
<sequence length="212" mass="24255">MVNDEHIVPNCKMVIVVVDKDPHLCLFAAKEIPPFTELRFDYGVKTLPVCQYNVTSTIGTTLRHRFCCNLISWKTMPCCLRFAETLRNISTVQYSICSTTFHFSWLASFSSVRVPVRMRKVNVCSVVVYVTFCTYVSLSIAKQRPTCNLFYSKSKGFLIFFCDHADIKKKLVNTYWVFKRKMQTVGRCGNEVGGKISIYSIPIASIECGFFL</sequence>
<keyword evidence="3" id="KW-1185">Reference proteome</keyword>
<dbReference type="InterPro" id="IPR046341">
    <property type="entry name" value="SET_dom_sf"/>
</dbReference>
<dbReference type="OrthoDB" id="16287at2759"/>
<feature type="domain" description="SET" evidence="1">
    <location>
        <begin position="8"/>
        <end position="43"/>
    </location>
</feature>
<dbReference type="AlphaFoldDB" id="A0A9Q1CG45"/>
<protein>
    <recommendedName>
        <fullName evidence="1">SET domain-containing protein</fullName>
    </recommendedName>
</protein>
<dbReference type="Gene3D" id="2.170.270.10">
    <property type="entry name" value="SET domain"/>
    <property type="match status" value="1"/>
</dbReference>
<dbReference type="SUPFAM" id="SSF82199">
    <property type="entry name" value="SET domain"/>
    <property type="match status" value="1"/>
</dbReference>
<dbReference type="Proteomes" id="UP001152320">
    <property type="component" value="Chromosome 4"/>
</dbReference>
<reference evidence="2" key="1">
    <citation type="submission" date="2021-10" db="EMBL/GenBank/DDBJ databases">
        <title>Tropical sea cucumber genome reveals ecological adaptation and Cuvierian tubules defense mechanism.</title>
        <authorList>
            <person name="Chen T."/>
        </authorList>
    </citation>
    <scope>NUCLEOTIDE SEQUENCE</scope>
    <source>
        <strain evidence="2">Nanhai2018</strain>
        <tissue evidence="2">Muscle</tissue>
    </source>
</reference>
<accession>A0A9Q1CG45</accession>
<proteinExistence type="predicted"/>